<dbReference type="GO" id="GO:0016987">
    <property type="term" value="F:sigma factor activity"/>
    <property type="evidence" value="ECO:0007669"/>
    <property type="project" value="UniProtKB-KW"/>
</dbReference>
<reference evidence="6 7" key="1">
    <citation type="submission" date="2020-08" db="EMBL/GenBank/DDBJ databases">
        <title>Croceimicrobium hydrocarbonivorans gen. nov., sp. nov., a novel marine bacterium isolated from a bacterial consortium that degrades polyethylene terephthalate.</title>
        <authorList>
            <person name="Liu R."/>
        </authorList>
    </citation>
    <scope>NUCLEOTIDE SEQUENCE [LARGE SCALE GENOMIC DNA]</scope>
    <source>
        <strain evidence="6 7">A20-9</strain>
    </source>
</reference>
<dbReference type="InterPro" id="IPR013325">
    <property type="entry name" value="RNA_pol_sigma_r2"/>
</dbReference>
<dbReference type="PANTHER" id="PTHR43133">
    <property type="entry name" value="RNA POLYMERASE ECF-TYPE SIGMA FACTO"/>
    <property type="match status" value="1"/>
</dbReference>
<dbReference type="InterPro" id="IPR053812">
    <property type="entry name" value="HTH_Sigma70_ECF-like"/>
</dbReference>
<protein>
    <submittedName>
        <fullName evidence="6">RNA polymerase sigma factor</fullName>
    </submittedName>
</protein>
<keyword evidence="3" id="KW-0731">Sigma factor</keyword>
<dbReference type="Pfam" id="PF07638">
    <property type="entry name" value="Sigma70_ECF"/>
    <property type="match status" value="1"/>
</dbReference>
<evidence type="ECO:0000313" key="6">
    <source>
        <dbReference type="EMBL" id="QNR23255.1"/>
    </source>
</evidence>
<evidence type="ECO:0000313" key="7">
    <source>
        <dbReference type="Proteomes" id="UP000516305"/>
    </source>
</evidence>
<evidence type="ECO:0000256" key="3">
    <source>
        <dbReference type="ARBA" id="ARBA00023082"/>
    </source>
</evidence>
<sequence>MNRPVHKIIKQCRKNDRQAQFDLYHHCFDYLLAICFRYKKQREDAVSLLNDAFLKILLNLDSYDEKQDFFPWISSITVRTAIDEYRREKRYKEQTDLKETDAELEEPHLNPGLFKVVDEMSAEEVKELIYHLPEPERMVFVLFEWEGYQHREIASKLECSERSSKRYLNKAKELLKKELSHKQALKKVI</sequence>
<dbReference type="Gene3D" id="1.10.1740.10">
    <property type="match status" value="1"/>
</dbReference>
<dbReference type="Gene3D" id="1.10.10.10">
    <property type="entry name" value="Winged helix-like DNA-binding domain superfamily/Winged helix DNA-binding domain"/>
    <property type="match status" value="1"/>
</dbReference>
<organism evidence="6 7">
    <name type="scientific">Croceimicrobium hydrocarbonivorans</name>
    <dbReference type="NCBI Taxonomy" id="2761580"/>
    <lineage>
        <taxon>Bacteria</taxon>
        <taxon>Pseudomonadati</taxon>
        <taxon>Bacteroidota</taxon>
        <taxon>Flavobacteriia</taxon>
        <taxon>Flavobacteriales</taxon>
        <taxon>Owenweeksiaceae</taxon>
        <taxon>Croceimicrobium</taxon>
    </lineage>
</organism>
<evidence type="ECO:0000256" key="1">
    <source>
        <dbReference type="ARBA" id="ARBA00010641"/>
    </source>
</evidence>
<comment type="similarity">
    <text evidence="1">Belongs to the sigma-70 factor family. ECF subfamily.</text>
</comment>
<keyword evidence="7" id="KW-1185">Reference proteome</keyword>
<accession>A0A7H0VC07</accession>
<dbReference type="SUPFAM" id="SSF88946">
    <property type="entry name" value="Sigma2 domain of RNA polymerase sigma factors"/>
    <property type="match status" value="1"/>
</dbReference>
<dbReference type="InterPro" id="IPR013324">
    <property type="entry name" value="RNA_pol_sigma_r3/r4-like"/>
</dbReference>
<dbReference type="RefSeq" id="WP_210757785.1">
    <property type="nucleotide sequence ID" value="NZ_CP060139.1"/>
</dbReference>
<dbReference type="AlphaFoldDB" id="A0A7H0VC07"/>
<dbReference type="InterPro" id="IPR036388">
    <property type="entry name" value="WH-like_DNA-bd_sf"/>
</dbReference>
<dbReference type="InterPro" id="IPR014284">
    <property type="entry name" value="RNA_pol_sigma-70_dom"/>
</dbReference>
<dbReference type="KEGG" id="chyd:H4K34_12835"/>
<feature type="domain" description="RNA polymerase sigma-70 ECF-like HTH" evidence="5">
    <location>
        <begin position="5"/>
        <end position="180"/>
    </location>
</feature>
<dbReference type="NCBIfam" id="TIGR02937">
    <property type="entry name" value="sigma70-ECF"/>
    <property type="match status" value="1"/>
</dbReference>
<dbReference type="EMBL" id="CP060139">
    <property type="protein sequence ID" value="QNR23255.1"/>
    <property type="molecule type" value="Genomic_DNA"/>
</dbReference>
<dbReference type="SUPFAM" id="SSF88659">
    <property type="entry name" value="Sigma3 and sigma4 domains of RNA polymerase sigma factors"/>
    <property type="match status" value="1"/>
</dbReference>
<gene>
    <name evidence="6" type="ORF">H4K34_12835</name>
</gene>
<evidence type="ECO:0000256" key="2">
    <source>
        <dbReference type="ARBA" id="ARBA00023015"/>
    </source>
</evidence>
<dbReference type="Proteomes" id="UP000516305">
    <property type="component" value="Chromosome"/>
</dbReference>
<proteinExistence type="inferred from homology"/>
<dbReference type="GO" id="GO:0006352">
    <property type="term" value="P:DNA-templated transcription initiation"/>
    <property type="evidence" value="ECO:0007669"/>
    <property type="project" value="InterPro"/>
</dbReference>
<dbReference type="InterPro" id="IPR039425">
    <property type="entry name" value="RNA_pol_sigma-70-like"/>
</dbReference>
<keyword evidence="2" id="KW-0805">Transcription regulation</keyword>
<dbReference type="PANTHER" id="PTHR43133:SF46">
    <property type="entry name" value="RNA POLYMERASE SIGMA-70 FACTOR ECF SUBFAMILY"/>
    <property type="match status" value="1"/>
</dbReference>
<keyword evidence="4" id="KW-0804">Transcription</keyword>
<evidence type="ECO:0000256" key="4">
    <source>
        <dbReference type="ARBA" id="ARBA00023163"/>
    </source>
</evidence>
<name>A0A7H0VC07_9FLAO</name>
<evidence type="ECO:0000259" key="5">
    <source>
        <dbReference type="Pfam" id="PF07638"/>
    </source>
</evidence>